<gene>
    <name evidence="8" type="ORF">ACHAXA_003574</name>
</gene>
<feature type="transmembrane region" description="Helical" evidence="6">
    <location>
        <begin position="1155"/>
        <end position="1173"/>
    </location>
</feature>
<feature type="compositionally biased region" description="Basic and acidic residues" evidence="5">
    <location>
        <begin position="869"/>
        <end position="879"/>
    </location>
</feature>
<feature type="transmembrane region" description="Helical" evidence="6">
    <location>
        <begin position="1078"/>
        <end position="1097"/>
    </location>
</feature>
<dbReference type="EMBL" id="JALLPB020000173">
    <property type="protein sequence ID" value="KAL3815953.1"/>
    <property type="molecule type" value="Genomic_DNA"/>
</dbReference>
<feature type="compositionally biased region" description="Basic residues" evidence="5">
    <location>
        <begin position="1"/>
        <end position="17"/>
    </location>
</feature>
<dbReference type="InterPro" id="IPR004331">
    <property type="entry name" value="SPX_dom"/>
</dbReference>
<feature type="compositionally biased region" description="Polar residues" evidence="5">
    <location>
        <begin position="663"/>
        <end position="684"/>
    </location>
</feature>
<dbReference type="PROSITE" id="PS51382">
    <property type="entry name" value="SPX"/>
    <property type="match status" value="1"/>
</dbReference>
<feature type="compositionally biased region" description="Basic and acidic residues" evidence="5">
    <location>
        <begin position="246"/>
        <end position="257"/>
    </location>
</feature>
<accession>A0ABD3RSX0</accession>
<keyword evidence="2 6" id="KW-0812">Transmembrane</keyword>
<name>A0ABD3RSX0_9STRA</name>
<comment type="caution">
    <text evidence="8">The sequence shown here is derived from an EMBL/GenBank/DDBJ whole genome shotgun (WGS) entry which is preliminary data.</text>
</comment>
<feature type="compositionally biased region" description="Polar residues" evidence="5">
    <location>
        <begin position="258"/>
        <end position="267"/>
    </location>
</feature>
<evidence type="ECO:0000256" key="1">
    <source>
        <dbReference type="ARBA" id="ARBA00004141"/>
    </source>
</evidence>
<feature type="transmembrane region" description="Helical" evidence="6">
    <location>
        <begin position="1313"/>
        <end position="1333"/>
    </location>
</feature>
<organism evidence="8 9">
    <name type="scientific">Cyclostephanos tholiformis</name>
    <dbReference type="NCBI Taxonomy" id="382380"/>
    <lineage>
        <taxon>Eukaryota</taxon>
        <taxon>Sar</taxon>
        <taxon>Stramenopiles</taxon>
        <taxon>Ochrophyta</taxon>
        <taxon>Bacillariophyta</taxon>
        <taxon>Coscinodiscophyceae</taxon>
        <taxon>Thalassiosirophycidae</taxon>
        <taxon>Stephanodiscales</taxon>
        <taxon>Stephanodiscaceae</taxon>
        <taxon>Cyclostephanos</taxon>
    </lineage>
</organism>
<feature type="region of interest" description="Disordered" evidence="5">
    <location>
        <begin position="1"/>
        <end position="50"/>
    </location>
</feature>
<feature type="region of interest" description="Disordered" evidence="5">
    <location>
        <begin position="657"/>
        <end position="704"/>
    </location>
</feature>
<keyword evidence="9" id="KW-1185">Reference proteome</keyword>
<evidence type="ECO:0000259" key="7">
    <source>
        <dbReference type="PROSITE" id="PS51382"/>
    </source>
</evidence>
<evidence type="ECO:0000256" key="4">
    <source>
        <dbReference type="ARBA" id="ARBA00023136"/>
    </source>
</evidence>
<reference evidence="8 9" key="1">
    <citation type="submission" date="2024-10" db="EMBL/GenBank/DDBJ databases">
        <title>Updated reference genomes for cyclostephanoid diatoms.</title>
        <authorList>
            <person name="Roberts W.R."/>
            <person name="Alverson A.J."/>
        </authorList>
    </citation>
    <scope>NUCLEOTIDE SEQUENCE [LARGE SCALE GENOMIC DNA]</scope>
    <source>
        <strain evidence="8 9">AJA228-03</strain>
    </source>
</reference>
<protein>
    <recommendedName>
        <fullName evidence="7">SPX domain-containing protein</fullName>
    </recommendedName>
</protein>
<feature type="region of interest" description="Disordered" evidence="5">
    <location>
        <begin position="913"/>
        <end position="933"/>
    </location>
</feature>
<dbReference type="PANTHER" id="PTHR23510">
    <property type="entry name" value="INNER MEMBRANE TRANSPORT PROTEIN YAJR"/>
    <property type="match status" value="1"/>
</dbReference>
<evidence type="ECO:0000256" key="2">
    <source>
        <dbReference type="ARBA" id="ARBA00022692"/>
    </source>
</evidence>
<feature type="compositionally biased region" description="Basic residues" evidence="5">
    <location>
        <begin position="554"/>
        <end position="563"/>
    </location>
</feature>
<feature type="transmembrane region" description="Helical" evidence="6">
    <location>
        <begin position="1470"/>
        <end position="1492"/>
    </location>
</feature>
<keyword evidence="4 6" id="KW-0472">Membrane</keyword>
<feature type="compositionally biased region" description="Acidic residues" evidence="5">
    <location>
        <begin position="82"/>
        <end position="110"/>
    </location>
</feature>
<feature type="region of interest" description="Disordered" evidence="5">
    <location>
        <begin position="476"/>
        <end position="507"/>
    </location>
</feature>
<feature type="transmembrane region" description="Helical" evidence="6">
    <location>
        <begin position="1109"/>
        <end position="1134"/>
    </location>
</feature>
<feature type="transmembrane region" description="Helical" evidence="6">
    <location>
        <begin position="1504"/>
        <end position="1526"/>
    </location>
</feature>
<feature type="compositionally biased region" description="Basic residues" evidence="5">
    <location>
        <begin position="570"/>
        <end position="579"/>
    </location>
</feature>
<proteinExistence type="predicted"/>
<feature type="domain" description="SPX" evidence="7">
    <location>
        <begin position="486"/>
        <end position="789"/>
    </location>
</feature>
<comment type="subcellular location">
    <subcellularLocation>
        <location evidence="1">Membrane</location>
        <topology evidence="1">Multi-pass membrane protein</topology>
    </subcellularLocation>
</comment>
<sequence length="1647" mass="183145">MARNERRRGRRRGRHPRPPANDAGGGGGRGARRKDRDDRALDRGGWRSSGITDYRDELFLMSDEEIACGHCCYSDYDDEYDDITSSVDDDWEDEEEEEEEVGGGGDENDDGIVRDRGGDRSGDNGAGVSYYEAAVTARQDEREMTRFHDILRSDSKPISEKFTAAMEEDMGEITFAAVFGGVGIRMGAGSPSEHGGWLNFIPNLLARGNNHNIQQKSRGAFSSGAISSETNPLYESSYSIRSHHFERVGDPNTHKPSNDSGSITNATSSTSYTHFAETLHTRHSSSASFDDRNTPLDHHRPISTLPDLLEEVTDVDSIDVENNAGIIEHSLCSAFKSFPVPATAVGESMPTTPNPPVFEVPKKVNDGTFIGGFGVSLKMIPTESTELLHPSSVGGNASQANVGMSQFYSFHNNYADDNQSNNDENNVAYSTFHNDLEKSGDYGLKNKEDRTSSNNMISFYSGEGLIDGFRYVRSPSRVSRRHHPSQKYPENLQHSTRPISASSANKPIADNVGRNFIMDLLCGNERGSLLTASTRPSSQNEGVVRSPYGERGRDRGRRQRISQRRAAGAAKRKQTRLRKQRVLRRQNERIPQHLRVAHQRAAAITERFQGLLRAEIEKVVLFANARLGELSDTIGSLHYSSYEEDQEEMRKKYPSLIDGGMHQLSSSDSDGADSRQSTVSSFSGDQDDNLDNLASSHRRLKSDTSYETKKQIMLRDRLRISKPMFQKADFLGEDFSLLSAVDEVDAYTAVGVELMHLLKYVCVNIISVRKICRKHDRLLSNRMLGGYYQTKYNNRSHGIQGQLHFHHLNEVRPTQFGGYIVGLYDVKIQNLANSTTMQTVSSSLALALADFEASQSRSAHLGLRLGPSKTKEKGRERGVRLQQPELPSRKHQSTRSRLKQAVSYQISGQCFRRGDESTVASQEGEDDENATTSSNHSLTRLRFVVTSIFGLREAARLKQVAFDYYSSRLFSMSVGPNVIGDGLNGCSRETLDFLCSYQPDAAYTLDLEDFYSSLRTWQGNDCIGSVMVASLAAAAKGYELSASKSQFRRRAASSLSINPNAIGDETMPTLRSIQHENILRLNTFSMVLYLANYYIIFPSAHIFSSSLGSMSSAAVLIGIANVSSFVGLLFHCIILSKPNSLLRKRLEPADFRMPLCLCSASALVGNILFSYSVTKSSLQMALVGRLLVGLGSAECLNRQLPPTVLAPELINAEFSRLAKAYMTTVPIALLLGSLADIKVQESMDYYYQPEKNKLSLIANAILSFAPTAVPPSNVSLATVPAVQPFLPPLPLYAPPIVPRDQRSLFTLKISLESIGYVMSFAWFVHLVGMVWFFEVPQTTKKISPKNGLKSRVTQEEDFDSDTENDKLQPTAKKSSFESSETNPFILEEIGHRDGTLEKLQTMKRKAIKHHSHHTYSETFADVRRLMTSNVAFPTTVSILFVVRVASEVIFSSCGTIMSKYFNWSGGRSGLFMGLMASIILPFNLSLASERYFTERGVMKTALEIVRYGLALMVNYQSIFFFLVSIAEGSSPWADPSIHYYYDGYFGVPKYILSFVTVFSCIVVLDSAALILISKVQFAPRQMKKYTTDSSFVVICTSAMARLVGDLFVYAFQNRPLFNGLVNPICFALMVAFTAGLYILKRHYFFLI</sequence>
<keyword evidence="3 6" id="KW-1133">Transmembrane helix</keyword>
<evidence type="ECO:0000256" key="6">
    <source>
        <dbReference type="SAM" id="Phobius"/>
    </source>
</evidence>
<feature type="region of interest" description="Disordered" evidence="5">
    <location>
        <begin position="246"/>
        <end position="267"/>
    </location>
</feature>
<feature type="region of interest" description="Disordered" evidence="5">
    <location>
        <begin position="82"/>
        <end position="127"/>
    </location>
</feature>
<evidence type="ECO:0000313" key="9">
    <source>
        <dbReference type="Proteomes" id="UP001530377"/>
    </source>
</evidence>
<feature type="transmembrane region" description="Helical" evidence="6">
    <location>
        <begin position="1430"/>
        <end position="1450"/>
    </location>
</feature>
<evidence type="ECO:0000313" key="8">
    <source>
        <dbReference type="EMBL" id="KAL3815953.1"/>
    </source>
</evidence>
<evidence type="ECO:0000256" key="3">
    <source>
        <dbReference type="ARBA" id="ARBA00022989"/>
    </source>
</evidence>
<feature type="region of interest" description="Disordered" evidence="5">
    <location>
        <begin position="530"/>
        <end position="579"/>
    </location>
</feature>
<dbReference type="Proteomes" id="UP001530377">
    <property type="component" value="Unassembled WGS sequence"/>
</dbReference>
<feature type="transmembrane region" description="Helical" evidence="6">
    <location>
        <begin position="1550"/>
        <end position="1571"/>
    </location>
</feature>
<feature type="region of interest" description="Disordered" evidence="5">
    <location>
        <begin position="860"/>
        <end position="898"/>
    </location>
</feature>
<feature type="compositionally biased region" description="Polar residues" evidence="5">
    <location>
        <begin position="492"/>
        <end position="505"/>
    </location>
</feature>
<feature type="compositionally biased region" description="Polar residues" evidence="5">
    <location>
        <begin position="530"/>
        <end position="541"/>
    </location>
</feature>
<feature type="region of interest" description="Disordered" evidence="5">
    <location>
        <begin position="1341"/>
        <end position="1379"/>
    </location>
</feature>
<feature type="compositionally biased region" description="Basic residues" evidence="5">
    <location>
        <begin position="889"/>
        <end position="898"/>
    </location>
</feature>
<feature type="compositionally biased region" description="Basic and acidic residues" evidence="5">
    <location>
        <begin position="34"/>
        <end position="45"/>
    </location>
</feature>
<dbReference type="GO" id="GO:0016020">
    <property type="term" value="C:membrane"/>
    <property type="evidence" value="ECO:0007669"/>
    <property type="project" value="UniProtKB-SubCell"/>
</dbReference>
<evidence type="ECO:0000256" key="5">
    <source>
        <dbReference type="SAM" id="MobiDB-lite"/>
    </source>
</evidence>
<feature type="transmembrane region" description="Helical" evidence="6">
    <location>
        <begin position="1591"/>
        <end position="1611"/>
    </location>
</feature>
<dbReference type="PANTHER" id="PTHR23510:SF64">
    <property type="entry name" value="INNER MEMBRANE TRANSPORT PROTEIN YAJR"/>
    <property type="match status" value="1"/>
</dbReference>
<dbReference type="InterPro" id="IPR051068">
    <property type="entry name" value="MFS_Domain-Containing_Protein"/>
</dbReference>
<feature type="transmembrane region" description="Helical" evidence="6">
    <location>
        <begin position="1617"/>
        <end position="1639"/>
    </location>
</feature>
<feature type="compositionally biased region" description="Basic and acidic residues" evidence="5">
    <location>
        <begin position="111"/>
        <end position="122"/>
    </location>
</feature>